<evidence type="ECO:0000256" key="2">
    <source>
        <dbReference type="ARBA" id="ARBA00023125"/>
    </source>
</evidence>
<keyword evidence="3" id="KW-0804">Transcription</keyword>
<dbReference type="EMBL" id="LSCQ01000004">
    <property type="protein sequence ID" value="KXB38460.1"/>
    <property type="molecule type" value="Genomic_DNA"/>
</dbReference>
<feature type="domain" description="HTH deoR-type" evidence="4">
    <location>
        <begin position="6"/>
        <end position="61"/>
    </location>
</feature>
<dbReference type="InterPro" id="IPR050313">
    <property type="entry name" value="Carb_Metab_HTH_regulators"/>
</dbReference>
<dbReference type="Pfam" id="PF08220">
    <property type="entry name" value="HTH_DeoR"/>
    <property type="match status" value="1"/>
</dbReference>
<organism evidence="5 6">
    <name type="scientific">Aerococcus christensenii</name>
    <dbReference type="NCBI Taxonomy" id="87541"/>
    <lineage>
        <taxon>Bacteria</taxon>
        <taxon>Bacillati</taxon>
        <taxon>Bacillota</taxon>
        <taxon>Bacilli</taxon>
        <taxon>Lactobacillales</taxon>
        <taxon>Aerococcaceae</taxon>
        <taxon>Aerococcus</taxon>
    </lineage>
</organism>
<dbReference type="AlphaFoldDB" id="A0A133Y5F7"/>
<gene>
    <name evidence="5" type="ORF">HMPREF3187_00024</name>
</gene>
<dbReference type="InterPro" id="IPR014036">
    <property type="entry name" value="DeoR-like_C"/>
</dbReference>
<dbReference type="InterPro" id="IPR001034">
    <property type="entry name" value="DeoR_HTH"/>
</dbReference>
<evidence type="ECO:0000313" key="6">
    <source>
        <dbReference type="Proteomes" id="UP000070422"/>
    </source>
</evidence>
<dbReference type="InterPro" id="IPR037171">
    <property type="entry name" value="NagB/RpiA_transferase-like"/>
</dbReference>
<name>A0A133Y5F7_9LACT</name>
<comment type="caution">
    <text evidence="5">The sequence shown here is derived from an EMBL/GenBank/DDBJ whole genome shotgun (WGS) entry which is preliminary data.</text>
</comment>
<keyword evidence="2" id="KW-0238">DNA-binding</keyword>
<dbReference type="InterPro" id="IPR018356">
    <property type="entry name" value="Tscrpt_reg_HTH_DeoR_CS"/>
</dbReference>
<dbReference type="InterPro" id="IPR036388">
    <property type="entry name" value="WH-like_DNA-bd_sf"/>
</dbReference>
<reference evidence="5 6" key="1">
    <citation type="submission" date="2016-01" db="EMBL/GenBank/DDBJ databases">
        <authorList>
            <person name="Oliw E.H."/>
        </authorList>
    </citation>
    <scope>NUCLEOTIDE SEQUENCE [LARGE SCALE GENOMIC DNA]</scope>
    <source>
        <strain evidence="5 6">KA00635</strain>
    </source>
</reference>
<dbReference type="SMART" id="SM00420">
    <property type="entry name" value="HTH_DEOR"/>
    <property type="match status" value="1"/>
</dbReference>
<dbReference type="Gene3D" id="3.40.50.1360">
    <property type="match status" value="1"/>
</dbReference>
<dbReference type="Proteomes" id="UP000070422">
    <property type="component" value="Unassembled WGS sequence"/>
</dbReference>
<dbReference type="PROSITE" id="PS51000">
    <property type="entry name" value="HTH_DEOR_2"/>
    <property type="match status" value="1"/>
</dbReference>
<accession>A0A133Y5F7</accession>
<keyword evidence="1" id="KW-0805">Transcription regulation</keyword>
<dbReference type="PANTHER" id="PTHR30363:SF56">
    <property type="entry name" value="TRANSCRIPTIONAL REGULATOR, DEOR FAMILY"/>
    <property type="match status" value="1"/>
</dbReference>
<evidence type="ECO:0000256" key="1">
    <source>
        <dbReference type="ARBA" id="ARBA00023015"/>
    </source>
</evidence>
<protein>
    <submittedName>
        <fullName evidence="5">Putative HTH-type transcriptional repressor GlcR</fullName>
    </submittedName>
</protein>
<dbReference type="Gene3D" id="1.10.10.10">
    <property type="entry name" value="Winged helix-like DNA-binding domain superfamily/Winged helix DNA-binding domain"/>
    <property type="match status" value="1"/>
</dbReference>
<dbReference type="PATRIC" id="fig|87541.4.peg.24"/>
<evidence type="ECO:0000256" key="3">
    <source>
        <dbReference type="ARBA" id="ARBA00023163"/>
    </source>
</evidence>
<dbReference type="Pfam" id="PF00455">
    <property type="entry name" value="DeoRC"/>
    <property type="match status" value="1"/>
</dbReference>
<dbReference type="InterPro" id="IPR036390">
    <property type="entry name" value="WH_DNA-bd_sf"/>
</dbReference>
<sequence>MIGLLTEERHRFIRQVLDKMSIIQLQEISEQLNVSESTIRRDFAALEEKGVLIRVHGGAKKVKQQTHEASLPEKRHVHVLEKQLIGKKAGQLVEEGDVIYLDSGTTTFEMIPWLNNKKLLVVTNGIEIASALYQANIKTLFIGGFIKQSTGTAIGASSYEQMLSLHFDKAFLGINGIDLKAGFTTPDIEEGKLKKAAIQQSKQAYFLADSSKFDTANFYQVAELKEVPLMTDKSNKKYEKIMQIMEVSV</sequence>
<dbReference type="SUPFAM" id="SSF46785">
    <property type="entry name" value="Winged helix' DNA-binding domain"/>
    <property type="match status" value="1"/>
</dbReference>
<evidence type="ECO:0000259" key="4">
    <source>
        <dbReference type="PROSITE" id="PS51000"/>
    </source>
</evidence>
<dbReference type="GO" id="GO:0003700">
    <property type="term" value="F:DNA-binding transcription factor activity"/>
    <property type="evidence" value="ECO:0007669"/>
    <property type="project" value="InterPro"/>
</dbReference>
<evidence type="ECO:0000313" key="5">
    <source>
        <dbReference type="EMBL" id="KXB38460.1"/>
    </source>
</evidence>
<dbReference type="PRINTS" id="PR00037">
    <property type="entry name" value="HTHLACR"/>
</dbReference>
<dbReference type="PANTHER" id="PTHR30363">
    <property type="entry name" value="HTH-TYPE TRANSCRIPTIONAL REGULATOR SRLR-RELATED"/>
    <property type="match status" value="1"/>
</dbReference>
<dbReference type="GO" id="GO:0003677">
    <property type="term" value="F:DNA binding"/>
    <property type="evidence" value="ECO:0007669"/>
    <property type="project" value="UniProtKB-KW"/>
</dbReference>
<proteinExistence type="predicted"/>
<dbReference type="OrthoDB" id="9797223at2"/>
<dbReference type="PROSITE" id="PS00894">
    <property type="entry name" value="HTH_DEOR_1"/>
    <property type="match status" value="1"/>
</dbReference>
<dbReference type="SMART" id="SM01134">
    <property type="entry name" value="DeoRC"/>
    <property type="match status" value="1"/>
</dbReference>
<dbReference type="SUPFAM" id="SSF100950">
    <property type="entry name" value="NagB/RpiA/CoA transferase-like"/>
    <property type="match status" value="1"/>
</dbReference>
<dbReference type="STRING" id="87541.AWM71_01105"/>